<gene>
    <name evidence="3" type="ORF">GCM10023262_14430</name>
</gene>
<reference evidence="4" key="1">
    <citation type="journal article" date="2019" name="Int. J. Syst. Evol. Microbiol.">
        <title>The Global Catalogue of Microorganisms (GCM) 10K type strain sequencing project: providing services to taxonomists for standard genome sequencing and annotation.</title>
        <authorList>
            <consortium name="The Broad Institute Genomics Platform"/>
            <consortium name="The Broad Institute Genome Sequencing Center for Infectious Disease"/>
            <person name="Wu L."/>
            <person name="Ma J."/>
        </authorList>
    </citation>
    <scope>NUCLEOTIDE SEQUENCE [LARGE SCALE GENOMIC DNA]</scope>
    <source>
        <strain evidence="4">JCM 17714</strain>
    </source>
</reference>
<organism evidence="3 4">
    <name type="scientific">Bartonella pachyuromydis</name>
    <dbReference type="NCBI Taxonomy" id="931097"/>
    <lineage>
        <taxon>Bacteria</taxon>
        <taxon>Pseudomonadati</taxon>
        <taxon>Pseudomonadota</taxon>
        <taxon>Alphaproteobacteria</taxon>
        <taxon>Hyphomicrobiales</taxon>
        <taxon>Bartonellaceae</taxon>
        <taxon>Bartonella</taxon>
    </lineage>
</organism>
<evidence type="ECO:0000313" key="4">
    <source>
        <dbReference type="Proteomes" id="UP001501699"/>
    </source>
</evidence>
<dbReference type="Pfam" id="PF20454">
    <property type="entry name" value="GpA_nuclease"/>
    <property type="match status" value="1"/>
</dbReference>
<dbReference type="InterPro" id="IPR046454">
    <property type="entry name" value="GpA_endonuclease"/>
</dbReference>
<name>A0ABP8VKW0_9HYPH</name>
<evidence type="ECO:0000313" key="3">
    <source>
        <dbReference type="EMBL" id="GAA4666438.1"/>
    </source>
</evidence>
<feature type="compositionally biased region" description="Polar residues" evidence="1">
    <location>
        <begin position="131"/>
        <end position="151"/>
    </location>
</feature>
<dbReference type="Proteomes" id="UP001501699">
    <property type="component" value="Unassembled WGS sequence"/>
</dbReference>
<comment type="caution">
    <text evidence="3">The sequence shown here is derived from an EMBL/GenBank/DDBJ whole genome shotgun (WGS) entry which is preliminary data.</text>
</comment>
<evidence type="ECO:0000259" key="2">
    <source>
        <dbReference type="Pfam" id="PF20454"/>
    </source>
</evidence>
<feature type="region of interest" description="Disordered" evidence="1">
    <location>
        <begin position="127"/>
        <end position="169"/>
    </location>
</feature>
<protein>
    <recommendedName>
        <fullName evidence="2">Terminase large subunit GpA endonuclease domain-containing protein</fullName>
    </recommendedName>
</protein>
<dbReference type="EMBL" id="BAABJA010000014">
    <property type="protein sequence ID" value="GAA4666438.1"/>
    <property type="molecule type" value="Genomic_DNA"/>
</dbReference>
<keyword evidence="4" id="KW-1185">Reference proteome</keyword>
<sequence>MRYGHAAQAETTKDRLTSILFGVDAAKDIITARFKKSGLEATGAGATHFHKNLDREYFDQLTAERKVIKFFKGFKRIEWQKSEKARNEALDCRVYAYAALQGLISAGINLNREVDILEERLEKLKVEGSVEQPTSEHVPSPSPRRSQTAQPQKKPFRTMINPYMRGNWR</sequence>
<evidence type="ECO:0000256" key="1">
    <source>
        <dbReference type="SAM" id="MobiDB-lite"/>
    </source>
</evidence>
<feature type="domain" description="Terminase large subunit GpA endonuclease" evidence="2">
    <location>
        <begin position="15"/>
        <end position="101"/>
    </location>
</feature>
<proteinExistence type="predicted"/>
<accession>A0ABP8VKW0</accession>